<dbReference type="Proteomes" id="UP000319160">
    <property type="component" value="Unassembled WGS sequence"/>
</dbReference>
<dbReference type="AlphaFoldDB" id="A0A553HZR3"/>
<organism evidence="2 3">
    <name type="scientific">Xylaria flabelliformis</name>
    <dbReference type="NCBI Taxonomy" id="2512241"/>
    <lineage>
        <taxon>Eukaryota</taxon>
        <taxon>Fungi</taxon>
        <taxon>Dikarya</taxon>
        <taxon>Ascomycota</taxon>
        <taxon>Pezizomycotina</taxon>
        <taxon>Sordariomycetes</taxon>
        <taxon>Xylariomycetidae</taxon>
        <taxon>Xylariales</taxon>
        <taxon>Xylariaceae</taxon>
        <taxon>Xylaria</taxon>
    </lineage>
</organism>
<comment type="caution">
    <text evidence="2">The sequence shown here is derived from an EMBL/GenBank/DDBJ whole genome shotgun (WGS) entry which is preliminary data.</text>
</comment>
<reference evidence="3" key="1">
    <citation type="submission" date="2019-06" db="EMBL/GenBank/DDBJ databases">
        <title>Draft genome sequence of the griseofulvin-producing fungus Xylaria cubensis strain G536.</title>
        <authorList>
            <person name="Mead M.E."/>
            <person name="Raja H.A."/>
            <person name="Steenwyk J.L."/>
            <person name="Knowles S.L."/>
            <person name="Oberlies N.H."/>
            <person name="Rokas A."/>
        </authorList>
    </citation>
    <scope>NUCLEOTIDE SEQUENCE [LARGE SCALE GENOMIC DNA]</scope>
    <source>
        <strain evidence="3">G536</strain>
    </source>
</reference>
<feature type="region of interest" description="Disordered" evidence="1">
    <location>
        <begin position="40"/>
        <end position="86"/>
    </location>
</feature>
<dbReference type="EMBL" id="VFLP01000029">
    <property type="protein sequence ID" value="TRX93431.1"/>
    <property type="molecule type" value="Genomic_DNA"/>
</dbReference>
<sequence>MQACHFEDQFWAYSAGLLSAGVVPIGTDDLPLDHQDWLEGNTLQRSSLTIPPPPPTPTPPTPATPPSTPPPPPTPPPSPPPSTPPASKKLFWECRCGTGIDQKDIYRRHLQHCKTERASPYYICPPRTAL</sequence>
<proteinExistence type="predicted"/>
<accession>A0A553HZR3</accession>
<evidence type="ECO:0000313" key="2">
    <source>
        <dbReference type="EMBL" id="TRX93431.1"/>
    </source>
</evidence>
<keyword evidence="3" id="KW-1185">Reference proteome</keyword>
<evidence type="ECO:0000313" key="3">
    <source>
        <dbReference type="Proteomes" id="UP000319160"/>
    </source>
</evidence>
<gene>
    <name evidence="2" type="ORF">FHL15_005706</name>
</gene>
<feature type="compositionally biased region" description="Pro residues" evidence="1">
    <location>
        <begin position="50"/>
        <end position="84"/>
    </location>
</feature>
<protein>
    <submittedName>
        <fullName evidence="2">Uncharacterized protein</fullName>
    </submittedName>
</protein>
<evidence type="ECO:0000256" key="1">
    <source>
        <dbReference type="SAM" id="MobiDB-lite"/>
    </source>
</evidence>
<name>A0A553HZR3_9PEZI</name>